<accession>K3ZYY0</accession>
<dbReference type="EMBL" id="AGNK02000846">
    <property type="status" value="NOT_ANNOTATED_CDS"/>
    <property type="molecule type" value="Genomic_DNA"/>
</dbReference>
<dbReference type="Gramene" id="KQL23398">
    <property type="protein sequence ID" value="KQL23398"/>
    <property type="gene ID" value="SETIT_031812mg"/>
</dbReference>
<evidence type="ECO:0000313" key="2">
    <source>
        <dbReference type="EnsemblPlants" id="KQL23398"/>
    </source>
</evidence>
<proteinExistence type="predicted"/>
<evidence type="ECO:0000256" key="1">
    <source>
        <dbReference type="SAM" id="MobiDB-lite"/>
    </source>
</evidence>
<dbReference type="Proteomes" id="UP000004995">
    <property type="component" value="Unassembled WGS sequence"/>
</dbReference>
<reference evidence="2" key="2">
    <citation type="submission" date="2018-08" db="UniProtKB">
        <authorList>
            <consortium name="EnsemblPlants"/>
        </authorList>
    </citation>
    <scope>IDENTIFICATION</scope>
    <source>
        <strain evidence="2">Yugu1</strain>
    </source>
</reference>
<dbReference type="InParanoid" id="K3ZYY0"/>
<evidence type="ECO:0000313" key="3">
    <source>
        <dbReference type="Proteomes" id="UP000004995"/>
    </source>
</evidence>
<sequence>MERGAWDGASVAQSPPPPEPKSTTMTARKGVTRGGGRRQRDWKRMPRTAEGSDEGCR</sequence>
<protein>
    <submittedName>
        <fullName evidence="2">Uncharacterized protein</fullName>
    </submittedName>
</protein>
<organism evidence="2 3">
    <name type="scientific">Setaria italica</name>
    <name type="common">Foxtail millet</name>
    <name type="synonym">Panicum italicum</name>
    <dbReference type="NCBI Taxonomy" id="4555"/>
    <lineage>
        <taxon>Eukaryota</taxon>
        <taxon>Viridiplantae</taxon>
        <taxon>Streptophyta</taxon>
        <taxon>Embryophyta</taxon>
        <taxon>Tracheophyta</taxon>
        <taxon>Spermatophyta</taxon>
        <taxon>Magnoliopsida</taxon>
        <taxon>Liliopsida</taxon>
        <taxon>Poales</taxon>
        <taxon>Poaceae</taxon>
        <taxon>PACMAD clade</taxon>
        <taxon>Panicoideae</taxon>
        <taxon>Panicodae</taxon>
        <taxon>Paniceae</taxon>
        <taxon>Cenchrinae</taxon>
        <taxon>Setaria</taxon>
    </lineage>
</organism>
<feature type="region of interest" description="Disordered" evidence="1">
    <location>
        <begin position="1"/>
        <end position="57"/>
    </location>
</feature>
<name>K3ZYY0_SETIT</name>
<dbReference type="AlphaFoldDB" id="K3ZYY0"/>
<keyword evidence="3" id="KW-1185">Reference proteome</keyword>
<reference evidence="3" key="1">
    <citation type="journal article" date="2012" name="Nat. Biotechnol.">
        <title>Reference genome sequence of the model plant Setaria.</title>
        <authorList>
            <person name="Bennetzen J.L."/>
            <person name="Schmutz J."/>
            <person name="Wang H."/>
            <person name="Percifield R."/>
            <person name="Hawkins J."/>
            <person name="Pontaroli A.C."/>
            <person name="Estep M."/>
            <person name="Feng L."/>
            <person name="Vaughn J.N."/>
            <person name="Grimwood J."/>
            <person name="Jenkins J."/>
            <person name="Barry K."/>
            <person name="Lindquist E."/>
            <person name="Hellsten U."/>
            <person name="Deshpande S."/>
            <person name="Wang X."/>
            <person name="Wu X."/>
            <person name="Mitros T."/>
            <person name="Triplett J."/>
            <person name="Yang X."/>
            <person name="Ye C.Y."/>
            <person name="Mauro-Herrera M."/>
            <person name="Wang L."/>
            <person name="Li P."/>
            <person name="Sharma M."/>
            <person name="Sharma R."/>
            <person name="Ronald P.C."/>
            <person name="Panaud O."/>
            <person name="Kellogg E.A."/>
            <person name="Brutnell T.P."/>
            <person name="Doust A.N."/>
            <person name="Tuskan G.A."/>
            <person name="Rokhsar D."/>
            <person name="Devos K.M."/>
        </authorList>
    </citation>
    <scope>NUCLEOTIDE SEQUENCE [LARGE SCALE GENOMIC DNA]</scope>
    <source>
        <strain evidence="3">cv. Yugu1</strain>
    </source>
</reference>
<dbReference type="HOGENOM" id="CLU_3000040_0_0_1"/>
<dbReference type="EnsemblPlants" id="KQL23398">
    <property type="protein sequence ID" value="KQL23398"/>
    <property type="gene ID" value="SETIT_031812mg"/>
</dbReference>